<dbReference type="EMBL" id="JACAZI010000002">
    <property type="protein sequence ID" value="KAF7369042.1"/>
    <property type="molecule type" value="Genomic_DNA"/>
</dbReference>
<dbReference type="OrthoDB" id="2788229at2759"/>
<keyword evidence="3" id="KW-1185">Reference proteome</keyword>
<dbReference type="InterPro" id="IPR001810">
    <property type="entry name" value="F-box_dom"/>
</dbReference>
<sequence>MLTLAFQPTFYDGLVDGLPNIRISTPRAQKGSSWLCRRLAVFTLTSLMFLALLPRYRLPFFDKTRGVKFSPGAQSFLEDDIPTSLPMGDSRAKFHKKCPSSFLFLRRRFPMNLVGDSLKTIQLPQDRFPQELIDEILDYFSHDYYTLRSCSLVSRAWASRSRSWVFQSCLLHSKNILPFHDLLRSPYSFLPHIRSIKAHRKYAPRKGGAFDQIAEDLRLVDVRNLTLGLYVTPKATLDGAETFFRTGFITAFPHVTHLVLNFKLGMGYPHLTPLVIDMLCMFPALEVLDIKEMIATFPNEPASAVPPSGLHSLKLCDKSVRPILAWLHAVGHLPKVDSLTLPLVRVEDVPTVRMALQQLGPALHHLDIMVTWSERYDGMYDFTVDPSTIFDFSLHRNLKTLAIHYANSYHDFYPNQMIQLLTKLESPALERLALKTYHLPDDTFNQWTALDRFLSPDRFPRLRNVVFSCWGDHEALRAKMPSLVSSRVLQTEYY</sequence>
<dbReference type="SUPFAM" id="SSF52047">
    <property type="entry name" value="RNI-like"/>
    <property type="match status" value="1"/>
</dbReference>
<evidence type="ECO:0000313" key="2">
    <source>
        <dbReference type="EMBL" id="KAF7369042.1"/>
    </source>
</evidence>
<gene>
    <name evidence="2" type="ORF">MVEN_00231000</name>
</gene>
<dbReference type="Proteomes" id="UP000620124">
    <property type="component" value="Unassembled WGS sequence"/>
</dbReference>
<reference evidence="2" key="1">
    <citation type="submission" date="2020-05" db="EMBL/GenBank/DDBJ databases">
        <title>Mycena genomes resolve the evolution of fungal bioluminescence.</title>
        <authorList>
            <person name="Tsai I.J."/>
        </authorList>
    </citation>
    <scope>NUCLEOTIDE SEQUENCE</scope>
    <source>
        <strain evidence="2">CCC161011</strain>
    </source>
</reference>
<proteinExistence type="predicted"/>
<evidence type="ECO:0000259" key="1">
    <source>
        <dbReference type="Pfam" id="PF00646"/>
    </source>
</evidence>
<evidence type="ECO:0000313" key="3">
    <source>
        <dbReference type="Proteomes" id="UP000620124"/>
    </source>
</evidence>
<name>A0A8H7DDK0_9AGAR</name>
<dbReference type="InterPro" id="IPR036047">
    <property type="entry name" value="F-box-like_dom_sf"/>
</dbReference>
<dbReference type="AlphaFoldDB" id="A0A8H7DDK0"/>
<dbReference type="Pfam" id="PF00646">
    <property type="entry name" value="F-box"/>
    <property type="match status" value="1"/>
</dbReference>
<feature type="domain" description="F-box" evidence="1">
    <location>
        <begin position="127"/>
        <end position="163"/>
    </location>
</feature>
<comment type="caution">
    <text evidence="2">The sequence shown here is derived from an EMBL/GenBank/DDBJ whole genome shotgun (WGS) entry which is preliminary data.</text>
</comment>
<accession>A0A8H7DDK0</accession>
<protein>
    <recommendedName>
        <fullName evidence="1">F-box domain-containing protein</fullName>
    </recommendedName>
</protein>
<dbReference type="SUPFAM" id="SSF81383">
    <property type="entry name" value="F-box domain"/>
    <property type="match status" value="1"/>
</dbReference>
<organism evidence="2 3">
    <name type="scientific">Mycena venus</name>
    <dbReference type="NCBI Taxonomy" id="2733690"/>
    <lineage>
        <taxon>Eukaryota</taxon>
        <taxon>Fungi</taxon>
        <taxon>Dikarya</taxon>
        <taxon>Basidiomycota</taxon>
        <taxon>Agaricomycotina</taxon>
        <taxon>Agaricomycetes</taxon>
        <taxon>Agaricomycetidae</taxon>
        <taxon>Agaricales</taxon>
        <taxon>Marasmiineae</taxon>
        <taxon>Mycenaceae</taxon>
        <taxon>Mycena</taxon>
    </lineage>
</organism>